<dbReference type="Pfam" id="PF01381">
    <property type="entry name" value="HTH_3"/>
    <property type="match status" value="1"/>
</dbReference>
<dbReference type="SMART" id="SM00530">
    <property type="entry name" value="HTH_XRE"/>
    <property type="match status" value="1"/>
</dbReference>
<name>A0A4R3MYE5_9GAMM</name>
<evidence type="ECO:0000313" key="2">
    <source>
        <dbReference type="EMBL" id="TCT20616.1"/>
    </source>
</evidence>
<dbReference type="OrthoDB" id="5771010at2"/>
<dbReference type="GO" id="GO:0003677">
    <property type="term" value="F:DNA binding"/>
    <property type="evidence" value="ECO:0007669"/>
    <property type="project" value="InterPro"/>
</dbReference>
<dbReference type="InterPro" id="IPR010982">
    <property type="entry name" value="Lambda_DNA-bd_dom_sf"/>
</dbReference>
<dbReference type="EMBL" id="SMAO01000005">
    <property type="protein sequence ID" value="TCT20616.1"/>
    <property type="molecule type" value="Genomic_DNA"/>
</dbReference>
<dbReference type="CDD" id="cd00093">
    <property type="entry name" value="HTH_XRE"/>
    <property type="match status" value="1"/>
</dbReference>
<dbReference type="Gene3D" id="1.10.260.40">
    <property type="entry name" value="lambda repressor-like DNA-binding domains"/>
    <property type="match status" value="1"/>
</dbReference>
<sequence>MEPEFASLSRRIGSRLRAERQRRGWSLNDLSLRTTGLLSKSRISNYEQGIRRMGLEAAHQLAAALETVSPAWLLLLDEEHPLSDDELRLIQSFRATDADGQRELLDRIAKLASRKPSA</sequence>
<dbReference type="InterPro" id="IPR001387">
    <property type="entry name" value="Cro/C1-type_HTH"/>
</dbReference>
<organism evidence="2 3">
    <name type="scientific">Thiobaca trueperi</name>
    <dbReference type="NCBI Taxonomy" id="127458"/>
    <lineage>
        <taxon>Bacteria</taxon>
        <taxon>Pseudomonadati</taxon>
        <taxon>Pseudomonadota</taxon>
        <taxon>Gammaproteobacteria</taxon>
        <taxon>Chromatiales</taxon>
        <taxon>Chromatiaceae</taxon>
        <taxon>Thiobaca</taxon>
    </lineage>
</organism>
<protein>
    <submittedName>
        <fullName evidence="2">Helix-turn-helix protein</fullName>
    </submittedName>
</protein>
<accession>A0A4R3MYE5</accession>
<feature type="domain" description="HTH cro/C1-type" evidence="1">
    <location>
        <begin position="16"/>
        <end position="73"/>
    </location>
</feature>
<gene>
    <name evidence="2" type="ORF">EDC35_10554</name>
</gene>
<dbReference type="RefSeq" id="WP_132977240.1">
    <property type="nucleotide sequence ID" value="NZ_SMAO01000005.1"/>
</dbReference>
<reference evidence="2 3" key="1">
    <citation type="submission" date="2019-03" db="EMBL/GenBank/DDBJ databases">
        <title>Genomic Encyclopedia of Type Strains, Phase IV (KMG-IV): sequencing the most valuable type-strain genomes for metagenomic binning, comparative biology and taxonomic classification.</title>
        <authorList>
            <person name="Goeker M."/>
        </authorList>
    </citation>
    <scope>NUCLEOTIDE SEQUENCE [LARGE SCALE GENOMIC DNA]</scope>
    <source>
        <strain evidence="2 3">DSM 13587</strain>
    </source>
</reference>
<dbReference type="SUPFAM" id="SSF47413">
    <property type="entry name" value="lambda repressor-like DNA-binding domains"/>
    <property type="match status" value="1"/>
</dbReference>
<dbReference type="AlphaFoldDB" id="A0A4R3MYE5"/>
<dbReference type="PROSITE" id="PS50943">
    <property type="entry name" value="HTH_CROC1"/>
    <property type="match status" value="1"/>
</dbReference>
<proteinExistence type="predicted"/>
<evidence type="ECO:0000259" key="1">
    <source>
        <dbReference type="PROSITE" id="PS50943"/>
    </source>
</evidence>
<evidence type="ECO:0000313" key="3">
    <source>
        <dbReference type="Proteomes" id="UP000295717"/>
    </source>
</evidence>
<dbReference type="Proteomes" id="UP000295717">
    <property type="component" value="Unassembled WGS sequence"/>
</dbReference>
<keyword evidence="3" id="KW-1185">Reference proteome</keyword>
<comment type="caution">
    <text evidence="2">The sequence shown here is derived from an EMBL/GenBank/DDBJ whole genome shotgun (WGS) entry which is preliminary data.</text>
</comment>